<dbReference type="GO" id="GO:0005634">
    <property type="term" value="C:nucleus"/>
    <property type="evidence" value="ECO:0007669"/>
    <property type="project" value="TreeGrafter"/>
</dbReference>
<dbReference type="SMART" id="SM00220">
    <property type="entry name" value="S_TKc"/>
    <property type="match status" value="1"/>
</dbReference>
<dbReference type="GO" id="GO:0005524">
    <property type="term" value="F:ATP binding"/>
    <property type="evidence" value="ECO:0007669"/>
    <property type="project" value="UniProtKB-UniRule"/>
</dbReference>
<dbReference type="PROSITE" id="PS00107">
    <property type="entry name" value="PROTEIN_KINASE_ATP"/>
    <property type="match status" value="1"/>
</dbReference>
<dbReference type="InterPro" id="IPR017441">
    <property type="entry name" value="Protein_kinase_ATP_BS"/>
</dbReference>
<keyword evidence="9" id="KW-1185">Reference proteome</keyword>
<dbReference type="Gene3D" id="3.30.200.20">
    <property type="entry name" value="Phosphorylase Kinase, domain 1"/>
    <property type="match status" value="1"/>
</dbReference>
<keyword evidence="5 6" id="KW-0067">ATP-binding</keyword>
<reference evidence="8" key="1">
    <citation type="submission" date="2023-06" db="EMBL/GenBank/DDBJ databases">
        <title>Genome-scale phylogeny and comparative genomics of the fungal order Sordariales.</title>
        <authorList>
            <consortium name="Lawrence Berkeley National Laboratory"/>
            <person name="Hensen N."/>
            <person name="Bonometti L."/>
            <person name="Westerberg I."/>
            <person name="Brannstrom I.O."/>
            <person name="Guillou S."/>
            <person name="Cros-Aarteil S."/>
            <person name="Calhoun S."/>
            <person name="Haridas S."/>
            <person name="Kuo A."/>
            <person name="Mondo S."/>
            <person name="Pangilinan J."/>
            <person name="Riley R."/>
            <person name="Labutti K."/>
            <person name="Andreopoulos B."/>
            <person name="Lipzen A."/>
            <person name="Chen C."/>
            <person name="Yanf M."/>
            <person name="Daum C."/>
            <person name="Ng V."/>
            <person name="Clum A."/>
            <person name="Steindorff A."/>
            <person name="Ohm R."/>
            <person name="Martin F."/>
            <person name="Silar P."/>
            <person name="Natvig D."/>
            <person name="Lalanne C."/>
            <person name="Gautier V."/>
            <person name="Ament-Velasquez S.L."/>
            <person name="Kruys A."/>
            <person name="Hutchinson M.I."/>
            <person name="Powell A.J."/>
            <person name="Barry K."/>
            <person name="Miller A.N."/>
            <person name="Grigoriev I.V."/>
            <person name="Debuchy R."/>
            <person name="Gladieux P."/>
            <person name="Thoren M.H."/>
            <person name="Johannesson H."/>
        </authorList>
    </citation>
    <scope>NUCLEOTIDE SEQUENCE</scope>
    <source>
        <strain evidence="8">CBS 606.72</strain>
    </source>
</reference>
<proteinExistence type="predicted"/>
<evidence type="ECO:0000256" key="1">
    <source>
        <dbReference type="ARBA" id="ARBA00022527"/>
    </source>
</evidence>
<sequence length="426" mass="47731">MPASAFEYRDQFLEDGEALQHYQPGGYHPVQIDDHLHTRYRIIHKLGHGTYSTAWLALDEQTSTYVAIKVGTADADKREADILSQISAAIATPTSEAASTLPLVLDRFTIDGPNGAHPCLVTVPARCSLRDAKEACDWRVFQLDVARSLAAQLAMAVSLIHSQGFAHGDLHLGNCMLQLPRSLDNLSVEELYARFGAPELEPVVRSDGKSTFSVPGVPPYVVHPVWLGIPSDKVTLSEAKLLLTDFGVAFRPSEKSRFQSYTPLALRPPEAFFEPATPLSFASDIWSLGCVIFELLGHRSLIDGNFLAPQDDITAQQVHLQGRLPPEWWDKWELRAKWFDGSGKPLSNERDVWSWDRRVDEWVNGLRPLCGTDLVKDDEKAALLELLRRMLVWRPAGRPSADEVLETAWMKKWALPAYAECRRAWE</sequence>
<keyword evidence="4 8" id="KW-0418">Kinase</keyword>
<dbReference type="AlphaFoldDB" id="A0AA40CBM5"/>
<dbReference type="InterPro" id="IPR000719">
    <property type="entry name" value="Prot_kinase_dom"/>
</dbReference>
<name>A0AA40CBM5_9PEZI</name>
<dbReference type="InterPro" id="IPR051175">
    <property type="entry name" value="CLK_kinases"/>
</dbReference>
<keyword evidence="2" id="KW-0808">Transferase</keyword>
<evidence type="ECO:0000256" key="3">
    <source>
        <dbReference type="ARBA" id="ARBA00022741"/>
    </source>
</evidence>
<keyword evidence="1" id="KW-0723">Serine/threonine-protein kinase</keyword>
<dbReference type="InterPro" id="IPR011009">
    <property type="entry name" value="Kinase-like_dom_sf"/>
</dbReference>
<dbReference type="Pfam" id="PF00069">
    <property type="entry name" value="Pkinase"/>
    <property type="match status" value="1"/>
</dbReference>
<dbReference type="SUPFAM" id="SSF56112">
    <property type="entry name" value="Protein kinase-like (PK-like)"/>
    <property type="match status" value="1"/>
</dbReference>
<dbReference type="PROSITE" id="PS50011">
    <property type="entry name" value="PROTEIN_KINASE_DOM"/>
    <property type="match status" value="1"/>
</dbReference>
<organism evidence="8 9">
    <name type="scientific">Immersiella caudata</name>
    <dbReference type="NCBI Taxonomy" id="314043"/>
    <lineage>
        <taxon>Eukaryota</taxon>
        <taxon>Fungi</taxon>
        <taxon>Dikarya</taxon>
        <taxon>Ascomycota</taxon>
        <taxon>Pezizomycotina</taxon>
        <taxon>Sordariomycetes</taxon>
        <taxon>Sordariomycetidae</taxon>
        <taxon>Sordariales</taxon>
        <taxon>Lasiosphaeriaceae</taxon>
        <taxon>Immersiella</taxon>
    </lineage>
</organism>
<dbReference type="PANTHER" id="PTHR45646">
    <property type="entry name" value="SERINE/THREONINE-PROTEIN KINASE DOA-RELATED"/>
    <property type="match status" value="1"/>
</dbReference>
<feature type="binding site" evidence="6">
    <location>
        <position position="69"/>
    </location>
    <ligand>
        <name>ATP</name>
        <dbReference type="ChEBI" id="CHEBI:30616"/>
    </ligand>
</feature>
<dbReference type="Gene3D" id="1.10.510.10">
    <property type="entry name" value="Transferase(Phosphotransferase) domain 1"/>
    <property type="match status" value="1"/>
</dbReference>
<evidence type="ECO:0000259" key="7">
    <source>
        <dbReference type="PROSITE" id="PS50011"/>
    </source>
</evidence>
<comment type="caution">
    <text evidence="8">The sequence shown here is derived from an EMBL/GenBank/DDBJ whole genome shotgun (WGS) entry which is preliminary data.</text>
</comment>
<accession>A0AA40CBM5</accession>
<evidence type="ECO:0000256" key="5">
    <source>
        <dbReference type="ARBA" id="ARBA00022840"/>
    </source>
</evidence>
<dbReference type="Proteomes" id="UP001175000">
    <property type="component" value="Unassembled WGS sequence"/>
</dbReference>
<dbReference type="PANTHER" id="PTHR45646:SF11">
    <property type="entry name" value="SERINE_THREONINE-PROTEIN KINASE DOA"/>
    <property type="match status" value="1"/>
</dbReference>
<gene>
    <name evidence="8" type="ORF">B0T14DRAFT_414780</name>
</gene>
<evidence type="ECO:0000313" key="9">
    <source>
        <dbReference type="Proteomes" id="UP001175000"/>
    </source>
</evidence>
<evidence type="ECO:0000313" key="8">
    <source>
        <dbReference type="EMBL" id="KAK0631594.1"/>
    </source>
</evidence>
<evidence type="ECO:0000256" key="4">
    <source>
        <dbReference type="ARBA" id="ARBA00022777"/>
    </source>
</evidence>
<dbReference type="GO" id="GO:0043484">
    <property type="term" value="P:regulation of RNA splicing"/>
    <property type="evidence" value="ECO:0007669"/>
    <property type="project" value="TreeGrafter"/>
</dbReference>
<dbReference type="GO" id="GO:0004674">
    <property type="term" value="F:protein serine/threonine kinase activity"/>
    <property type="evidence" value="ECO:0007669"/>
    <property type="project" value="UniProtKB-KW"/>
</dbReference>
<protein>
    <submittedName>
        <fullName evidence="8">Kinase-like domain-containing protein</fullName>
    </submittedName>
</protein>
<evidence type="ECO:0000256" key="6">
    <source>
        <dbReference type="PROSITE-ProRule" id="PRU10141"/>
    </source>
</evidence>
<feature type="domain" description="Protein kinase" evidence="7">
    <location>
        <begin position="40"/>
        <end position="410"/>
    </location>
</feature>
<dbReference type="EMBL" id="JAULSU010000001">
    <property type="protein sequence ID" value="KAK0631594.1"/>
    <property type="molecule type" value="Genomic_DNA"/>
</dbReference>
<keyword evidence="3 6" id="KW-0547">Nucleotide-binding</keyword>
<evidence type="ECO:0000256" key="2">
    <source>
        <dbReference type="ARBA" id="ARBA00022679"/>
    </source>
</evidence>